<reference evidence="1 2" key="1">
    <citation type="journal article" date="2022" name="Hortic Res">
        <title>A haplotype resolved chromosomal level avocado genome allows analysis of novel avocado genes.</title>
        <authorList>
            <person name="Nath O."/>
            <person name="Fletcher S.J."/>
            <person name="Hayward A."/>
            <person name="Shaw L.M."/>
            <person name="Masouleh A.K."/>
            <person name="Furtado A."/>
            <person name="Henry R.J."/>
            <person name="Mitter N."/>
        </authorList>
    </citation>
    <scope>NUCLEOTIDE SEQUENCE [LARGE SCALE GENOMIC DNA]</scope>
    <source>
        <strain evidence="2">cv. Hass</strain>
    </source>
</reference>
<dbReference type="EMBL" id="CM056811">
    <property type="protein sequence ID" value="KAJ8635868.1"/>
    <property type="molecule type" value="Genomic_DNA"/>
</dbReference>
<keyword evidence="2" id="KW-1185">Reference proteome</keyword>
<organism evidence="1 2">
    <name type="scientific">Persea americana</name>
    <name type="common">Avocado</name>
    <dbReference type="NCBI Taxonomy" id="3435"/>
    <lineage>
        <taxon>Eukaryota</taxon>
        <taxon>Viridiplantae</taxon>
        <taxon>Streptophyta</taxon>
        <taxon>Embryophyta</taxon>
        <taxon>Tracheophyta</taxon>
        <taxon>Spermatophyta</taxon>
        <taxon>Magnoliopsida</taxon>
        <taxon>Magnoliidae</taxon>
        <taxon>Laurales</taxon>
        <taxon>Lauraceae</taxon>
        <taxon>Persea</taxon>
    </lineage>
</organism>
<evidence type="ECO:0000313" key="1">
    <source>
        <dbReference type="EMBL" id="KAJ8635868.1"/>
    </source>
</evidence>
<sequence>MTSKVLLELELEPVPGHASSDSSCWVWFNHVCLGQPKIRFFNRTLLGDLTMGLQSRARSFFLIWLASLVAKPIPTLPPGLSVHTDPVSSGVVLDNSNPSWPYYSLVMQRRRPQLRCDESTSGSLLKIPKGFWTYSKTWGLEFVVFLATLALGGLRAIGA</sequence>
<dbReference type="Proteomes" id="UP001234297">
    <property type="component" value="Chromosome 3"/>
</dbReference>
<protein>
    <submittedName>
        <fullName evidence="1">Uncharacterized protein</fullName>
    </submittedName>
</protein>
<proteinExistence type="predicted"/>
<evidence type="ECO:0000313" key="2">
    <source>
        <dbReference type="Proteomes" id="UP001234297"/>
    </source>
</evidence>
<name>A0ACC2LRQ6_PERAE</name>
<accession>A0ACC2LRQ6</accession>
<comment type="caution">
    <text evidence="1">The sequence shown here is derived from an EMBL/GenBank/DDBJ whole genome shotgun (WGS) entry which is preliminary data.</text>
</comment>
<gene>
    <name evidence="1" type="ORF">MRB53_010135</name>
</gene>